<sequence length="75" mass="8313">MGLPGLKLDINIKETVDRFLGLLEGMDSKLGELLEIEKRREERETAHVCGACDQVGRLACPTHGPVRVPTLDSQR</sequence>
<dbReference type="GeneID" id="60320959"/>
<evidence type="ECO:0000313" key="1">
    <source>
        <dbReference type="EMBL" id="QHB37397.1"/>
    </source>
</evidence>
<dbReference type="KEGG" id="vg:60320959"/>
<protein>
    <submittedName>
        <fullName evidence="1">Uncharacterized protein</fullName>
    </submittedName>
</protein>
<gene>
    <name evidence="1" type="primary">95</name>
    <name evidence="1" type="ORF">PBI_BIRDSNEST_95</name>
</gene>
<name>A0A6B9L6R9_9CAUD</name>
<dbReference type="Proteomes" id="UP000463946">
    <property type="component" value="Segment"/>
</dbReference>
<keyword evidence="2" id="KW-1185">Reference proteome</keyword>
<evidence type="ECO:0000313" key="2">
    <source>
        <dbReference type="Proteomes" id="UP000463946"/>
    </source>
</evidence>
<proteinExistence type="predicted"/>
<accession>A0A6B9L6R9</accession>
<dbReference type="EMBL" id="MN813686">
    <property type="protein sequence ID" value="QHB37397.1"/>
    <property type="molecule type" value="Genomic_DNA"/>
</dbReference>
<dbReference type="RefSeq" id="YP_009949554.1">
    <property type="nucleotide sequence ID" value="NC_051581.1"/>
</dbReference>
<reference evidence="1 2" key="1">
    <citation type="submission" date="2019-12" db="EMBL/GenBank/DDBJ databases">
        <authorList>
            <person name="Lauer M.J."/>
            <person name="Curtus N.L."/>
            <person name="Garlena R.A."/>
            <person name="Russell D.A."/>
            <person name="Pope W.H."/>
            <person name="Jacobs-Sera D."/>
            <person name="Hatfull G.F."/>
        </authorList>
    </citation>
    <scope>NUCLEOTIDE SEQUENCE [LARGE SCALE GENOMIC DNA]</scope>
</reference>
<organism evidence="1 2">
    <name type="scientific">Mycobacterium phage BirdsNest</name>
    <dbReference type="NCBI Taxonomy" id="2686231"/>
    <lineage>
        <taxon>Viruses</taxon>
        <taxon>Duplodnaviria</taxon>
        <taxon>Heunggongvirae</taxon>
        <taxon>Uroviricota</taxon>
        <taxon>Caudoviricetes</taxon>
        <taxon>Bclasvirinae</taxon>
        <taxon>Birdsnestvirus</taxon>
        <taxon>Birdsnestvirus birdsnest</taxon>
    </lineage>
</organism>